<organism evidence="4 5">
    <name type="scientific">Sporormia fimetaria CBS 119925</name>
    <dbReference type="NCBI Taxonomy" id="1340428"/>
    <lineage>
        <taxon>Eukaryota</taxon>
        <taxon>Fungi</taxon>
        <taxon>Dikarya</taxon>
        <taxon>Ascomycota</taxon>
        <taxon>Pezizomycotina</taxon>
        <taxon>Dothideomycetes</taxon>
        <taxon>Pleosporomycetidae</taxon>
        <taxon>Pleosporales</taxon>
        <taxon>Sporormiaceae</taxon>
        <taxon>Sporormia</taxon>
    </lineage>
</organism>
<feature type="region of interest" description="Disordered" evidence="2">
    <location>
        <begin position="1"/>
        <end position="227"/>
    </location>
</feature>
<dbReference type="InterPro" id="IPR051938">
    <property type="entry name" value="Apopto_cytoskel_mod"/>
</dbReference>
<evidence type="ECO:0000256" key="2">
    <source>
        <dbReference type="SAM" id="MobiDB-lite"/>
    </source>
</evidence>
<gene>
    <name evidence="4" type="ORF">M011DRAFT_316473</name>
</gene>
<feature type="compositionally biased region" description="Basic and acidic residues" evidence="2">
    <location>
        <begin position="141"/>
        <end position="227"/>
    </location>
</feature>
<feature type="compositionally biased region" description="Basic and acidic residues" evidence="2">
    <location>
        <begin position="47"/>
        <end position="56"/>
    </location>
</feature>
<dbReference type="InterPro" id="IPR036869">
    <property type="entry name" value="J_dom_sf"/>
</dbReference>
<dbReference type="AlphaFoldDB" id="A0A6A6UWG8"/>
<dbReference type="Gene3D" id="1.10.287.110">
    <property type="entry name" value="DnaJ domain"/>
    <property type="match status" value="1"/>
</dbReference>
<proteinExistence type="predicted"/>
<dbReference type="Pfam" id="PF00226">
    <property type="entry name" value="DnaJ"/>
    <property type="match status" value="1"/>
</dbReference>
<dbReference type="InterPro" id="IPR001623">
    <property type="entry name" value="DnaJ_domain"/>
</dbReference>
<feature type="compositionally biased region" description="Basic and acidic residues" evidence="2">
    <location>
        <begin position="92"/>
        <end position="128"/>
    </location>
</feature>
<feature type="compositionally biased region" description="Pro residues" evidence="2">
    <location>
        <begin position="1"/>
        <end position="10"/>
    </location>
</feature>
<dbReference type="CDD" id="cd06257">
    <property type="entry name" value="DnaJ"/>
    <property type="match status" value="1"/>
</dbReference>
<dbReference type="EMBL" id="MU006624">
    <property type="protein sequence ID" value="KAF2741794.1"/>
    <property type="molecule type" value="Genomic_DNA"/>
</dbReference>
<name>A0A6A6UWG8_9PLEO</name>
<sequence length="342" mass="40221">MYNPNLPGPSQPQHNLREAVPRETLQPIRTGRGSAARPSASHNSIIEPRKSKKTDTRAVSSSAATPRRHTSRSNTFFDNPGERTYDLPSHPKRSDSDRYDIPSRPKRSGYDEESYYRSRAGEDEERGRGRPRRRPEEEEEERARARDANEARRRERKRAEEEAEAEARRRAEEERAWRRAEAEERARRAEAKERARRRAEAEAEERARKRAEAEERARRRVEEEERRKYYAQQPLMDPWKVLELKRDATDAEIKKAYHKLAMKRHPDTPLNRDNQGAKEKFQELVEAYGYIQTAEDREKFKKKEIEKRMAADGAAARNQRGAQYAPPPPRYNRHAPSWYRPG</sequence>
<evidence type="ECO:0000313" key="5">
    <source>
        <dbReference type="Proteomes" id="UP000799440"/>
    </source>
</evidence>
<dbReference type="SMART" id="SM00271">
    <property type="entry name" value="DnaJ"/>
    <property type="match status" value="1"/>
</dbReference>
<keyword evidence="5" id="KW-1185">Reference proteome</keyword>
<feature type="region of interest" description="Disordered" evidence="2">
    <location>
        <begin position="309"/>
        <end position="342"/>
    </location>
</feature>
<keyword evidence="1" id="KW-0143">Chaperone</keyword>
<dbReference type="PANTHER" id="PTHR44145:SF3">
    <property type="entry name" value="DNAJ HOMOLOG SUBFAMILY A MEMBER 3, MITOCHONDRIAL"/>
    <property type="match status" value="1"/>
</dbReference>
<accession>A0A6A6UWG8</accession>
<feature type="domain" description="J" evidence="3">
    <location>
        <begin position="237"/>
        <end position="304"/>
    </location>
</feature>
<evidence type="ECO:0000256" key="1">
    <source>
        <dbReference type="ARBA" id="ARBA00023186"/>
    </source>
</evidence>
<dbReference type="SUPFAM" id="SSF46565">
    <property type="entry name" value="Chaperone J-domain"/>
    <property type="match status" value="1"/>
</dbReference>
<reference evidence="4" key="1">
    <citation type="journal article" date="2020" name="Stud. Mycol.">
        <title>101 Dothideomycetes genomes: a test case for predicting lifestyles and emergence of pathogens.</title>
        <authorList>
            <person name="Haridas S."/>
            <person name="Albert R."/>
            <person name="Binder M."/>
            <person name="Bloem J."/>
            <person name="Labutti K."/>
            <person name="Salamov A."/>
            <person name="Andreopoulos B."/>
            <person name="Baker S."/>
            <person name="Barry K."/>
            <person name="Bills G."/>
            <person name="Bluhm B."/>
            <person name="Cannon C."/>
            <person name="Castanera R."/>
            <person name="Culley D."/>
            <person name="Daum C."/>
            <person name="Ezra D."/>
            <person name="Gonzalez J."/>
            <person name="Henrissat B."/>
            <person name="Kuo A."/>
            <person name="Liang C."/>
            <person name="Lipzen A."/>
            <person name="Lutzoni F."/>
            <person name="Magnuson J."/>
            <person name="Mondo S."/>
            <person name="Nolan M."/>
            <person name="Ohm R."/>
            <person name="Pangilinan J."/>
            <person name="Park H.-J."/>
            <person name="Ramirez L."/>
            <person name="Alfaro M."/>
            <person name="Sun H."/>
            <person name="Tritt A."/>
            <person name="Yoshinaga Y."/>
            <person name="Zwiers L.-H."/>
            <person name="Turgeon B."/>
            <person name="Goodwin S."/>
            <person name="Spatafora J."/>
            <person name="Crous P."/>
            <person name="Grigoriev I."/>
        </authorList>
    </citation>
    <scope>NUCLEOTIDE SEQUENCE</scope>
    <source>
        <strain evidence="4">CBS 119925</strain>
    </source>
</reference>
<dbReference type="PANTHER" id="PTHR44145">
    <property type="entry name" value="DNAJ HOMOLOG SUBFAMILY A MEMBER 3, MITOCHONDRIAL"/>
    <property type="match status" value="1"/>
</dbReference>
<dbReference type="PROSITE" id="PS50076">
    <property type="entry name" value="DNAJ_2"/>
    <property type="match status" value="1"/>
</dbReference>
<dbReference type="Proteomes" id="UP000799440">
    <property type="component" value="Unassembled WGS sequence"/>
</dbReference>
<dbReference type="PRINTS" id="PR00625">
    <property type="entry name" value="JDOMAIN"/>
</dbReference>
<protein>
    <submittedName>
        <fullName evidence="4">DnaJ-domain-containing protein</fullName>
    </submittedName>
</protein>
<dbReference type="OrthoDB" id="10250354at2759"/>
<evidence type="ECO:0000259" key="3">
    <source>
        <dbReference type="PROSITE" id="PS50076"/>
    </source>
</evidence>
<evidence type="ECO:0000313" key="4">
    <source>
        <dbReference type="EMBL" id="KAF2741794.1"/>
    </source>
</evidence>